<organism evidence="5 6">
    <name type="scientific">Gluconacetobacter tumulisoli</name>
    <dbReference type="NCBI Taxonomy" id="1286189"/>
    <lineage>
        <taxon>Bacteria</taxon>
        <taxon>Pseudomonadati</taxon>
        <taxon>Pseudomonadota</taxon>
        <taxon>Alphaproteobacteria</taxon>
        <taxon>Acetobacterales</taxon>
        <taxon>Acetobacteraceae</taxon>
        <taxon>Gluconacetobacter</taxon>
    </lineage>
</organism>
<dbReference type="GO" id="GO:0003700">
    <property type="term" value="F:DNA-binding transcription factor activity"/>
    <property type="evidence" value="ECO:0007669"/>
    <property type="project" value="InterPro"/>
</dbReference>
<dbReference type="Pfam" id="PF12833">
    <property type="entry name" value="HTH_18"/>
    <property type="match status" value="1"/>
</dbReference>
<evidence type="ECO:0000313" key="5">
    <source>
        <dbReference type="EMBL" id="MBB2202272.1"/>
    </source>
</evidence>
<dbReference type="SUPFAM" id="SSF46689">
    <property type="entry name" value="Homeodomain-like"/>
    <property type="match status" value="2"/>
</dbReference>
<feature type="domain" description="HTH araC/xylS-type" evidence="4">
    <location>
        <begin position="12"/>
        <end position="110"/>
    </location>
</feature>
<keyword evidence="1" id="KW-0805">Transcription regulation</keyword>
<name>A0A7W4K8E0_9PROT</name>
<dbReference type="InterPro" id="IPR018060">
    <property type="entry name" value="HTH_AraC"/>
</dbReference>
<dbReference type="SMART" id="SM00342">
    <property type="entry name" value="HTH_ARAC"/>
    <property type="match status" value="1"/>
</dbReference>
<dbReference type="InterPro" id="IPR018062">
    <property type="entry name" value="HTH_AraC-typ_CS"/>
</dbReference>
<accession>A0A7W4K8E0</accession>
<evidence type="ECO:0000259" key="4">
    <source>
        <dbReference type="PROSITE" id="PS01124"/>
    </source>
</evidence>
<dbReference type="Proteomes" id="UP000578030">
    <property type="component" value="Unassembled WGS sequence"/>
</dbReference>
<sequence length="115" mass="13090">MPRLTHGDVAVLTVQRWLRDADPRAVSATAMAAQAGLEERTFLRRFHKATGLTPIEYCQHLRISRARDLMESTTASIDEIAWQAGYDDSGSFRKLFIRITGLAPREYRRRFASPP</sequence>
<proteinExistence type="predicted"/>
<dbReference type="PROSITE" id="PS00041">
    <property type="entry name" value="HTH_ARAC_FAMILY_1"/>
    <property type="match status" value="1"/>
</dbReference>
<evidence type="ECO:0000256" key="1">
    <source>
        <dbReference type="ARBA" id="ARBA00023015"/>
    </source>
</evidence>
<gene>
    <name evidence="5" type="ORF">HLH28_11925</name>
</gene>
<evidence type="ECO:0000256" key="3">
    <source>
        <dbReference type="ARBA" id="ARBA00023163"/>
    </source>
</evidence>
<dbReference type="InterPro" id="IPR020449">
    <property type="entry name" value="Tscrpt_reg_AraC-type_HTH"/>
</dbReference>
<dbReference type="InterPro" id="IPR050204">
    <property type="entry name" value="AraC_XylS_family_regulators"/>
</dbReference>
<dbReference type="Gene3D" id="1.10.10.60">
    <property type="entry name" value="Homeodomain-like"/>
    <property type="match status" value="2"/>
</dbReference>
<dbReference type="PRINTS" id="PR00032">
    <property type="entry name" value="HTHARAC"/>
</dbReference>
<keyword evidence="6" id="KW-1185">Reference proteome</keyword>
<evidence type="ECO:0000256" key="2">
    <source>
        <dbReference type="ARBA" id="ARBA00023125"/>
    </source>
</evidence>
<dbReference type="EMBL" id="JABEQM010000009">
    <property type="protein sequence ID" value="MBB2202272.1"/>
    <property type="molecule type" value="Genomic_DNA"/>
</dbReference>
<dbReference type="InterPro" id="IPR009057">
    <property type="entry name" value="Homeodomain-like_sf"/>
</dbReference>
<keyword evidence="2" id="KW-0238">DNA-binding</keyword>
<dbReference type="PROSITE" id="PS01124">
    <property type="entry name" value="HTH_ARAC_FAMILY_2"/>
    <property type="match status" value="1"/>
</dbReference>
<keyword evidence="3" id="KW-0804">Transcription</keyword>
<evidence type="ECO:0000313" key="6">
    <source>
        <dbReference type="Proteomes" id="UP000578030"/>
    </source>
</evidence>
<dbReference type="PANTHER" id="PTHR46796:SF13">
    <property type="entry name" value="HTH-TYPE TRANSCRIPTIONAL ACTIVATOR RHAS"/>
    <property type="match status" value="1"/>
</dbReference>
<dbReference type="AlphaFoldDB" id="A0A7W4K8E0"/>
<protein>
    <submittedName>
        <fullName evidence="5">Helix-turn-helix domain-containing protein</fullName>
    </submittedName>
</protein>
<reference evidence="5 6" key="1">
    <citation type="submission" date="2020-04" db="EMBL/GenBank/DDBJ databases">
        <title>Description of novel Gluconacetobacter.</title>
        <authorList>
            <person name="Sombolestani A."/>
        </authorList>
    </citation>
    <scope>NUCLEOTIDE SEQUENCE [LARGE SCALE GENOMIC DNA]</scope>
    <source>
        <strain evidence="5 6">LMG 27802</strain>
    </source>
</reference>
<dbReference type="GO" id="GO:0043565">
    <property type="term" value="F:sequence-specific DNA binding"/>
    <property type="evidence" value="ECO:0007669"/>
    <property type="project" value="InterPro"/>
</dbReference>
<dbReference type="PANTHER" id="PTHR46796">
    <property type="entry name" value="HTH-TYPE TRANSCRIPTIONAL ACTIVATOR RHAS-RELATED"/>
    <property type="match status" value="1"/>
</dbReference>
<comment type="caution">
    <text evidence="5">The sequence shown here is derived from an EMBL/GenBank/DDBJ whole genome shotgun (WGS) entry which is preliminary data.</text>
</comment>